<dbReference type="PATRIC" id="fig|1434117.4.peg.1433"/>
<dbReference type="HOGENOM" id="CLU_535989_0_0_2"/>
<organism evidence="1 2">
    <name type="scientific">Methanosarcina mazei WWM610</name>
    <dbReference type="NCBI Taxonomy" id="1434117"/>
    <lineage>
        <taxon>Archaea</taxon>
        <taxon>Methanobacteriati</taxon>
        <taxon>Methanobacteriota</taxon>
        <taxon>Stenosarchaea group</taxon>
        <taxon>Methanomicrobia</taxon>
        <taxon>Methanosarcinales</taxon>
        <taxon>Methanosarcinaceae</taxon>
        <taxon>Methanosarcina</taxon>
    </lineage>
</organism>
<reference evidence="1 2" key="1">
    <citation type="submission" date="2014-07" db="EMBL/GenBank/DDBJ databases">
        <title>Methanogenic archaea and the global carbon cycle.</title>
        <authorList>
            <person name="Henriksen J.R."/>
            <person name="Luke J."/>
            <person name="Reinhart S."/>
            <person name="Benedict M.N."/>
            <person name="Youngblut N.D."/>
            <person name="Metcalf M.E."/>
            <person name="Whitaker R.J."/>
            <person name="Metcalf W.W."/>
        </authorList>
    </citation>
    <scope>NUCLEOTIDE SEQUENCE [LARGE SCALE GENOMIC DNA]</scope>
    <source>
        <strain evidence="1 2">WWM610</strain>
    </source>
</reference>
<evidence type="ECO:0000313" key="1">
    <source>
        <dbReference type="EMBL" id="AKB40123.1"/>
    </source>
</evidence>
<proteinExistence type="predicted"/>
<evidence type="ECO:0000313" key="2">
    <source>
        <dbReference type="Proteomes" id="UP000033058"/>
    </source>
</evidence>
<dbReference type="RefSeq" id="WP_048038663.1">
    <property type="nucleotide sequence ID" value="NZ_CP009509.1"/>
</dbReference>
<dbReference type="Proteomes" id="UP000033058">
    <property type="component" value="Chromosome"/>
</dbReference>
<dbReference type="GeneID" id="24850812"/>
<sequence length="524" mass="61333">MEYAKHFQDINERMRHLKCYYPFFRIYAYSYRNNLEYDLPYIALSVLTLLIEEGKLRGRSLKVDEIEVHIKNILNEMYMDYETNSKQVTRTLLTILETDRDGESYHFEYMDPIRRKKDGHYVHLIEYDVSNKAYQISDAGLDFMISIKELPEESKISVSLILFKKQIENGSFVTALNTVRELNLEVLRKKEKKQNLLEKMLYGGADVVEDYSIFSEGVFSQLQQEKILFEEVRTTLLELTKNHEEIINISNKSANEKDFLILKQISTELDRGYQLHSGLLKEYTDLPGEYEKICRIRVNSLFDRKWHFKEILENNIRQNYPNDVHVIGMHPMFLPKTTRSFSLYKIFESQIVSRKKSEVSETRQNDEWSEKKLIDGTVDERQRNNFRVYAHALLGCVEDHGGDLTLEVYLKTVEDTLGPEALQNMDLIPFLFSLNVDIDDVNAQASDNSQKLKNKELNVTRFEFNKLKLSCHSNRELILEALLSAHEALGLSSSTFIVTSFPDEIINIKKGFSAYISNMKFIMK</sequence>
<name>A0A0E3PX03_METMZ</name>
<dbReference type="EMBL" id="CP009509">
    <property type="protein sequence ID" value="AKB40123.1"/>
    <property type="molecule type" value="Genomic_DNA"/>
</dbReference>
<dbReference type="AlphaFoldDB" id="A0A0E3PX03"/>
<accession>A0A0E3PX03</accession>
<protein>
    <submittedName>
        <fullName evidence="1">Uncharacterized protein</fullName>
    </submittedName>
</protein>
<gene>
    <name evidence="1" type="ORF">MSMAW_1132</name>
</gene>